<keyword evidence="2 5" id="KW-0812">Transmembrane</keyword>
<dbReference type="PANTHER" id="PTHR30203">
    <property type="entry name" value="OUTER MEMBRANE CATION EFFLUX PROTEIN"/>
    <property type="match status" value="1"/>
</dbReference>
<reference evidence="7 8" key="1">
    <citation type="journal article" date="2012" name="J. Bacteriol.">
        <title>De Novo Genome Project of Cupriavidus basilensis OR16.</title>
        <authorList>
            <person name="Cserhati M."/>
            <person name="Kriszt B."/>
            <person name="Szoboszlay S."/>
            <person name="Toth A."/>
            <person name="Szabo I."/>
            <person name="Tancsics A."/>
            <person name="Nagy I."/>
            <person name="Horvath B."/>
            <person name="Nagy I."/>
            <person name="Kukolya J."/>
        </authorList>
    </citation>
    <scope>NUCLEOTIDE SEQUENCE [LARGE SCALE GENOMIC DNA]</scope>
    <source>
        <strain evidence="7 8">OR16</strain>
    </source>
</reference>
<dbReference type="Gene3D" id="2.20.200.10">
    <property type="entry name" value="Outer membrane efflux proteins (OEP)"/>
    <property type="match status" value="1"/>
</dbReference>
<keyword evidence="5" id="KW-0564">Palmitate</keyword>
<dbReference type="Gene3D" id="1.20.1250.20">
    <property type="entry name" value="MFS general substrate transporter like domains"/>
    <property type="match status" value="1"/>
</dbReference>
<keyword evidence="3 6" id="KW-1133">Transmembrane helix</keyword>
<dbReference type="Proteomes" id="UP000005808">
    <property type="component" value="Unassembled WGS sequence"/>
</dbReference>
<dbReference type="PATRIC" id="fig|1127483.3.peg.2222"/>
<accession>H1S3A3</accession>
<evidence type="ECO:0000256" key="2">
    <source>
        <dbReference type="ARBA" id="ARBA00022692"/>
    </source>
</evidence>
<dbReference type="SUPFAM" id="SSF103473">
    <property type="entry name" value="MFS general substrate transporter"/>
    <property type="match status" value="1"/>
</dbReference>
<protein>
    <submittedName>
        <fullName evidence="7">NodT family RND efflux system outer membrane lipoprotein</fullName>
    </submittedName>
</protein>
<comment type="similarity">
    <text evidence="1 5">Belongs to the outer membrane factor (OMF) (TC 1.B.17) family.</text>
</comment>
<keyword evidence="5" id="KW-1134">Transmembrane beta strand</keyword>
<sequence length="681" mass="72189">MMVVGQFTAKTPIVRLRLLLNKNYASVILIVSTVGAGLYGVSYLLPQFLATIAGYNAEQAGSIMLLSGLPAFLMMPVLPRILGKFDSRWLVITGLLCFFGSCMLDISLTAQSVGHDFIGSQILRGFGQILAMMPLNQASMAAVATHEAGDAAGLYNMARNLGGSVGLALLGTLIDRRNTYHDAVISAIGQEHISSSAAALPGPCRLCAVSLSAALAFAMTGCAVGPDYHGAPEVAADAMRAAAFPHAPQSTGPDAPRVASWWRALGDPQLDALIETALAHSPDIRAAQASVRQARAGLRGQQADALPKVGATAATLRTRSPNLSSLSGGASSGGRGPMALYLANFDASWEIDLFGGTRRAIEAASAQADAAAEQLADAHVQLAAEVAQAYVGLREQQARLTHLRASEKLEADMLELTQQRRERGVASELEVERLLTQVEGTRSQSAPIEAQITASFDELAVLTGRAPGALDGELGSQRPLPTLPATVSVGNPAALLKARPDIRAAERTLASQNAQIGARKADWFPKLSLFGSLGYSAMDPGHLVRKDNATWLALPRLQWNALDFGRVAASVDGAQAGRDNAEAAYESVVLKALRDADVALSRFGHQRENVVLLRRVEASAERASVLTQQRYRAGTASMLDWLDVERTRVRAQQDRIAGDANLIKDFVSLQKALGLGWQNEG</sequence>
<organism evidence="7 8">
    <name type="scientific">Cupriavidus basilensis OR16</name>
    <dbReference type="NCBI Taxonomy" id="1127483"/>
    <lineage>
        <taxon>Bacteria</taxon>
        <taxon>Pseudomonadati</taxon>
        <taxon>Pseudomonadota</taxon>
        <taxon>Betaproteobacteria</taxon>
        <taxon>Burkholderiales</taxon>
        <taxon>Burkholderiaceae</taxon>
        <taxon>Cupriavidus</taxon>
    </lineage>
</organism>
<keyword evidence="5 7" id="KW-0449">Lipoprotein</keyword>
<gene>
    <name evidence="7" type="ORF">OR16_11098</name>
</gene>
<evidence type="ECO:0000256" key="1">
    <source>
        <dbReference type="ARBA" id="ARBA00007613"/>
    </source>
</evidence>
<comment type="caution">
    <text evidence="7">The sequence shown here is derived from an EMBL/GenBank/DDBJ whole genome shotgun (WGS) entry which is preliminary data.</text>
</comment>
<dbReference type="AlphaFoldDB" id="H1S3A3"/>
<dbReference type="InterPro" id="IPR036259">
    <property type="entry name" value="MFS_trans_sf"/>
</dbReference>
<keyword evidence="4 5" id="KW-0472">Membrane</keyword>
<dbReference type="NCBIfam" id="TIGR01845">
    <property type="entry name" value="outer_NodT"/>
    <property type="match status" value="1"/>
</dbReference>
<evidence type="ECO:0000256" key="3">
    <source>
        <dbReference type="ARBA" id="ARBA00022989"/>
    </source>
</evidence>
<dbReference type="PANTHER" id="PTHR30203:SF25">
    <property type="entry name" value="OUTER MEMBRANE PROTEIN-RELATED"/>
    <property type="match status" value="1"/>
</dbReference>
<proteinExistence type="inferred from homology"/>
<feature type="transmembrane region" description="Helical" evidence="6">
    <location>
        <begin position="60"/>
        <end position="78"/>
    </location>
</feature>
<dbReference type="InterPro" id="IPR011701">
    <property type="entry name" value="MFS"/>
</dbReference>
<dbReference type="Pfam" id="PF02321">
    <property type="entry name" value="OEP"/>
    <property type="match status" value="2"/>
</dbReference>
<evidence type="ECO:0000256" key="4">
    <source>
        <dbReference type="ARBA" id="ARBA00023136"/>
    </source>
</evidence>
<dbReference type="EMBL" id="AHJE01000024">
    <property type="protein sequence ID" value="EHP43008.1"/>
    <property type="molecule type" value="Genomic_DNA"/>
</dbReference>
<dbReference type="GO" id="GO:0015562">
    <property type="term" value="F:efflux transmembrane transporter activity"/>
    <property type="evidence" value="ECO:0007669"/>
    <property type="project" value="InterPro"/>
</dbReference>
<dbReference type="Pfam" id="PF07690">
    <property type="entry name" value="MFS_1"/>
    <property type="match status" value="1"/>
</dbReference>
<feature type="transmembrane region" description="Helical" evidence="6">
    <location>
        <begin position="24"/>
        <end position="45"/>
    </location>
</feature>
<evidence type="ECO:0000256" key="6">
    <source>
        <dbReference type="SAM" id="Phobius"/>
    </source>
</evidence>
<dbReference type="GO" id="GO:0005886">
    <property type="term" value="C:plasma membrane"/>
    <property type="evidence" value="ECO:0007669"/>
    <property type="project" value="UniProtKB-SubCell"/>
</dbReference>
<dbReference type="InterPro" id="IPR010131">
    <property type="entry name" value="MdtP/NodT-like"/>
</dbReference>
<dbReference type="InterPro" id="IPR003423">
    <property type="entry name" value="OMP_efflux"/>
</dbReference>
<dbReference type="Gene3D" id="1.20.1600.10">
    <property type="entry name" value="Outer membrane efflux proteins (OEP)"/>
    <property type="match status" value="1"/>
</dbReference>
<evidence type="ECO:0000313" key="8">
    <source>
        <dbReference type="Proteomes" id="UP000005808"/>
    </source>
</evidence>
<evidence type="ECO:0000256" key="5">
    <source>
        <dbReference type="RuleBase" id="RU362097"/>
    </source>
</evidence>
<comment type="subcellular location">
    <subcellularLocation>
        <location evidence="5">Cell membrane</location>
        <topology evidence="5">Lipid-anchor</topology>
    </subcellularLocation>
</comment>
<feature type="transmembrane region" description="Helical" evidence="6">
    <location>
        <begin position="90"/>
        <end position="110"/>
    </location>
</feature>
<dbReference type="SUPFAM" id="SSF56954">
    <property type="entry name" value="Outer membrane efflux proteins (OEP)"/>
    <property type="match status" value="1"/>
</dbReference>
<name>H1S3A3_9BURK</name>
<evidence type="ECO:0000313" key="7">
    <source>
        <dbReference type="EMBL" id="EHP43008.1"/>
    </source>
</evidence>